<reference evidence="2" key="1">
    <citation type="submission" date="2013-08" db="EMBL/GenBank/DDBJ databases">
        <title>Gene expansion shapes genome architecture in the human pathogen Lichtheimia corymbifera: an evolutionary genomics analysis in the ancient terrestrial Mucorales (Mucoromycotina).</title>
        <authorList>
            <person name="Schwartze V.U."/>
            <person name="Winter S."/>
            <person name="Shelest E."/>
            <person name="Marcet-Houben M."/>
            <person name="Horn F."/>
            <person name="Wehner S."/>
            <person name="Hoffmann K."/>
            <person name="Riege K."/>
            <person name="Sammeth M."/>
            <person name="Nowrousian M."/>
            <person name="Valiante V."/>
            <person name="Linde J."/>
            <person name="Jacobsen I.D."/>
            <person name="Marz M."/>
            <person name="Brakhage A.A."/>
            <person name="Gabaldon T."/>
            <person name="Bocker S."/>
            <person name="Voigt K."/>
        </authorList>
    </citation>
    <scope>NUCLEOTIDE SEQUENCE [LARGE SCALE GENOMIC DNA]</scope>
    <source>
        <strain evidence="2">FSU 9682</strain>
    </source>
</reference>
<evidence type="ECO:0000313" key="2">
    <source>
        <dbReference type="EMBL" id="CDH61210.1"/>
    </source>
</evidence>
<keyword evidence="3" id="KW-1185">Reference proteome</keyword>
<dbReference type="Proteomes" id="UP000027586">
    <property type="component" value="Unassembled WGS sequence"/>
</dbReference>
<name>A0A068SGS0_9FUNG</name>
<feature type="region of interest" description="Disordered" evidence="1">
    <location>
        <begin position="1"/>
        <end position="66"/>
    </location>
</feature>
<evidence type="ECO:0000313" key="3">
    <source>
        <dbReference type="Proteomes" id="UP000027586"/>
    </source>
</evidence>
<evidence type="ECO:0000256" key="1">
    <source>
        <dbReference type="SAM" id="MobiDB-lite"/>
    </source>
</evidence>
<accession>A0A068SGS0</accession>
<comment type="caution">
    <text evidence="2">The sequence shown here is derived from an EMBL/GenBank/DDBJ whole genome shotgun (WGS) entry which is preliminary data.</text>
</comment>
<gene>
    <name evidence="2" type="ORF">LCOR_11990.1</name>
</gene>
<dbReference type="EMBL" id="CBTN010000156">
    <property type="protein sequence ID" value="CDH61210.1"/>
    <property type="molecule type" value="Genomic_DNA"/>
</dbReference>
<organism evidence="2 3">
    <name type="scientific">Lichtheimia corymbifera JMRC:FSU:9682</name>
    <dbReference type="NCBI Taxonomy" id="1263082"/>
    <lineage>
        <taxon>Eukaryota</taxon>
        <taxon>Fungi</taxon>
        <taxon>Fungi incertae sedis</taxon>
        <taxon>Mucoromycota</taxon>
        <taxon>Mucoromycotina</taxon>
        <taxon>Mucoromycetes</taxon>
        <taxon>Mucorales</taxon>
        <taxon>Lichtheimiaceae</taxon>
        <taxon>Lichtheimia</taxon>
    </lineage>
</organism>
<dbReference type="VEuPathDB" id="FungiDB:LCOR_11990.1"/>
<dbReference type="AlphaFoldDB" id="A0A068SGS0"/>
<sequence length="258" mass="29072">MSPNPVQKNNQGNTTGRGITPQNAPLNNPSNASEHADVDTPMGEASGSNNKDELEEYTESRIPELEPYSAFASEENLADYLAKGNRIEQKDISAHSPDFLVRAYCQQEADRCSAGMKAALFDDNLFNKLKSEREGWLEKLEQFQAKEPVAAPSTNAAKSQHAEVKDRSEMSLVELVKNLKAFTDGMPPFQLRGHGHRHNKGYGKYATIVDFFEDFEIYIDNHDVPIESHWKACMYYACSIEKRKWCSKLADSKNITYI</sequence>
<proteinExistence type="predicted"/>
<protein>
    <submittedName>
        <fullName evidence="2">Uncharacterized protein</fullName>
    </submittedName>
</protein>
<feature type="compositionally biased region" description="Polar residues" evidence="1">
    <location>
        <begin position="1"/>
        <end position="33"/>
    </location>
</feature>